<dbReference type="Proteomes" id="UP000663833">
    <property type="component" value="Unassembled WGS sequence"/>
</dbReference>
<evidence type="ECO:0000313" key="9">
    <source>
        <dbReference type="Proteomes" id="UP000663869"/>
    </source>
</evidence>
<evidence type="ECO:0000313" key="7">
    <source>
        <dbReference type="EMBL" id="CAF4846235.1"/>
    </source>
</evidence>
<evidence type="ECO:0000313" key="3">
    <source>
        <dbReference type="EMBL" id="CAF3614092.1"/>
    </source>
</evidence>
<dbReference type="EMBL" id="CAJOBR010006546">
    <property type="protein sequence ID" value="CAF4846235.1"/>
    <property type="molecule type" value="Genomic_DNA"/>
</dbReference>
<proteinExistence type="predicted"/>
<dbReference type="EMBL" id="CAJOBO010004658">
    <property type="protein sequence ID" value="CAF4526579.1"/>
    <property type="molecule type" value="Genomic_DNA"/>
</dbReference>
<name>A0A818P533_9BILA</name>
<reference evidence="3" key="1">
    <citation type="submission" date="2021-02" db="EMBL/GenBank/DDBJ databases">
        <authorList>
            <person name="Nowell W R."/>
        </authorList>
    </citation>
    <scope>NUCLEOTIDE SEQUENCE</scope>
</reference>
<evidence type="ECO:0000313" key="2">
    <source>
        <dbReference type="EMBL" id="CAF3340510.1"/>
    </source>
</evidence>
<dbReference type="Proteomes" id="UP000663869">
    <property type="component" value="Unassembled WGS sequence"/>
</dbReference>
<dbReference type="Proteomes" id="UP000663862">
    <property type="component" value="Unassembled WGS sequence"/>
</dbReference>
<dbReference type="EMBL" id="CAJOBS010005074">
    <property type="protein sequence ID" value="CAF4893345.1"/>
    <property type="molecule type" value="Genomic_DNA"/>
</dbReference>
<gene>
    <name evidence="3" type="ORF">FME351_LOCUS22595</name>
    <name evidence="4" type="ORF">GRG538_LOCUS33145</name>
    <name evidence="5" type="ORF">HFQ381_LOCUS29459</name>
    <name evidence="2" type="ORF">LUA448_LOCUS12100</name>
    <name evidence="7" type="ORF">QYT958_LOCUS26818</name>
    <name evidence="8" type="ORF">TOA249_LOCUS30167</name>
    <name evidence="6" type="ORF">TSG867_LOCUS29754</name>
</gene>
<sequence length="247" mass="27473">MTYITLLAITNQLPLETLRIWLFSSQTSEETFCAARSMSGSFSSVSIKSEAESDPSFPFRFPRHQKQKKLGRNFAANVRISTSLSSNEIKQIVQCAFADACALVAPLGINTLDKHGNPITLDEVSVIVKAHLQKTTRINDDSQEEASDSSSESDNEASDRKAEYSAASSDSNNDQEESDSECLSNVSNCTFRGMRIYDTVKLSLSQSYFKVSINGQTKILHKQTTCWLLMHDKTTLSSDRTTRVMNK</sequence>
<evidence type="ECO:0000313" key="5">
    <source>
        <dbReference type="EMBL" id="CAF4526579.1"/>
    </source>
</evidence>
<accession>A0A818P533</accession>
<dbReference type="Proteomes" id="UP000663838">
    <property type="component" value="Unassembled WGS sequence"/>
</dbReference>
<protein>
    <submittedName>
        <fullName evidence="3">Uncharacterized protein</fullName>
    </submittedName>
</protein>
<evidence type="ECO:0000313" key="8">
    <source>
        <dbReference type="EMBL" id="CAF4893345.1"/>
    </source>
</evidence>
<dbReference type="Proteomes" id="UP000663851">
    <property type="component" value="Unassembled WGS sequence"/>
</dbReference>
<dbReference type="Proteomes" id="UP000663872">
    <property type="component" value="Unassembled WGS sequence"/>
</dbReference>
<evidence type="ECO:0000313" key="6">
    <source>
        <dbReference type="EMBL" id="CAF4633622.1"/>
    </source>
</evidence>
<dbReference type="EMBL" id="CAJNYD010001483">
    <property type="protein sequence ID" value="CAF3340510.1"/>
    <property type="molecule type" value="Genomic_DNA"/>
</dbReference>
<dbReference type="EMBL" id="CAJNYU010002956">
    <property type="protein sequence ID" value="CAF3614092.1"/>
    <property type="molecule type" value="Genomic_DNA"/>
</dbReference>
<feature type="compositionally biased region" description="Acidic residues" evidence="1">
    <location>
        <begin position="141"/>
        <end position="156"/>
    </location>
</feature>
<comment type="caution">
    <text evidence="3">The sequence shown here is derived from an EMBL/GenBank/DDBJ whole genome shotgun (WGS) entry which is preliminary data.</text>
</comment>
<feature type="region of interest" description="Disordered" evidence="1">
    <location>
        <begin position="137"/>
        <end position="181"/>
    </location>
</feature>
<evidence type="ECO:0000256" key="1">
    <source>
        <dbReference type="SAM" id="MobiDB-lite"/>
    </source>
</evidence>
<dbReference type="AlphaFoldDB" id="A0A818P533"/>
<dbReference type="Proteomes" id="UP000663848">
    <property type="component" value="Unassembled WGS sequence"/>
</dbReference>
<dbReference type="EMBL" id="CAJOBQ010004333">
    <property type="protein sequence ID" value="CAF4633622.1"/>
    <property type="molecule type" value="Genomic_DNA"/>
</dbReference>
<organism evidence="3 9">
    <name type="scientific">Rotaria socialis</name>
    <dbReference type="NCBI Taxonomy" id="392032"/>
    <lineage>
        <taxon>Eukaryota</taxon>
        <taxon>Metazoa</taxon>
        <taxon>Spiralia</taxon>
        <taxon>Gnathifera</taxon>
        <taxon>Rotifera</taxon>
        <taxon>Eurotatoria</taxon>
        <taxon>Bdelloidea</taxon>
        <taxon>Philodinida</taxon>
        <taxon>Philodinidae</taxon>
        <taxon>Rotaria</taxon>
    </lineage>
</organism>
<dbReference type="EMBL" id="CAJNYT010005895">
    <property type="protein sequence ID" value="CAF3783195.1"/>
    <property type="molecule type" value="Genomic_DNA"/>
</dbReference>
<evidence type="ECO:0000313" key="4">
    <source>
        <dbReference type="EMBL" id="CAF3783195.1"/>
    </source>
</evidence>